<dbReference type="EMBL" id="MCOG01000008">
    <property type="protein sequence ID" value="ORY82763.1"/>
    <property type="molecule type" value="Genomic_DNA"/>
</dbReference>
<proteinExistence type="inferred from homology"/>
<protein>
    <recommendedName>
        <fullName evidence="4">GrpE protein homolog</fullName>
    </recommendedName>
</protein>
<name>A0A1Y2FFQ2_9FUNG</name>
<dbReference type="OrthoDB" id="201635at2759"/>
<dbReference type="Pfam" id="PF01025">
    <property type="entry name" value="GrpE"/>
    <property type="match status" value="1"/>
</dbReference>
<evidence type="ECO:0000256" key="4">
    <source>
        <dbReference type="RuleBase" id="RU000640"/>
    </source>
</evidence>
<sequence length="150" mass="17185">KNAYKRALADTENIRERTRKEIQKSTQFAIQKFAKDLLDISDILKMALESVPENKRNDKSDNILYSLFTGVNMTRTQLLNTFKKHGLEMFNPLGETFDANKHQAMFQTPMADKEPGIIISVQKEGYILNGRILRPAQVGVSKKPEDNEKK</sequence>
<evidence type="ECO:0000313" key="7">
    <source>
        <dbReference type="Proteomes" id="UP000193920"/>
    </source>
</evidence>
<evidence type="ECO:0000256" key="2">
    <source>
        <dbReference type="ARBA" id="ARBA00009054"/>
    </source>
</evidence>
<organism evidence="6 7">
    <name type="scientific">Neocallimastix californiae</name>
    <dbReference type="NCBI Taxonomy" id="1754190"/>
    <lineage>
        <taxon>Eukaryota</taxon>
        <taxon>Fungi</taxon>
        <taxon>Fungi incertae sedis</taxon>
        <taxon>Chytridiomycota</taxon>
        <taxon>Chytridiomycota incertae sedis</taxon>
        <taxon>Neocallimastigomycetes</taxon>
        <taxon>Neocallimastigales</taxon>
        <taxon>Neocallimastigaceae</taxon>
        <taxon>Neocallimastix</taxon>
    </lineage>
</organism>
<dbReference type="InterPro" id="IPR013805">
    <property type="entry name" value="GrpE_CC"/>
</dbReference>
<dbReference type="PRINTS" id="PR00773">
    <property type="entry name" value="GRPEPROTEIN"/>
</dbReference>
<dbReference type="SUPFAM" id="SSF51064">
    <property type="entry name" value="Head domain of nucleotide exchange factor GrpE"/>
    <property type="match status" value="1"/>
</dbReference>
<dbReference type="FunFam" id="2.30.22.10:FF:000002">
    <property type="entry name" value="GrpE protein homolog"/>
    <property type="match status" value="1"/>
</dbReference>
<comment type="similarity">
    <text evidence="2 5">Belongs to the GrpE family.</text>
</comment>
<comment type="subcellular location">
    <subcellularLocation>
        <location evidence="1 4">Mitochondrion matrix</location>
    </subcellularLocation>
</comment>
<dbReference type="InterPro" id="IPR009012">
    <property type="entry name" value="GrpE_head"/>
</dbReference>
<gene>
    <name evidence="6" type="ORF">LY90DRAFT_396433</name>
</gene>
<dbReference type="Gene3D" id="3.90.20.20">
    <property type="match status" value="1"/>
</dbReference>
<dbReference type="GO" id="GO:0000774">
    <property type="term" value="F:adenyl-nucleotide exchange factor activity"/>
    <property type="evidence" value="ECO:0007669"/>
    <property type="project" value="InterPro"/>
</dbReference>
<keyword evidence="3 4" id="KW-0143">Chaperone</keyword>
<evidence type="ECO:0000256" key="1">
    <source>
        <dbReference type="ARBA" id="ARBA00004305"/>
    </source>
</evidence>
<dbReference type="Proteomes" id="UP000193920">
    <property type="component" value="Unassembled WGS sequence"/>
</dbReference>
<keyword evidence="7" id="KW-1185">Reference proteome</keyword>
<dbReference type="GO" id="GO:0030150">
    <property type="term" value="P:protein import into mitochondrial matrix"/>
    <property type="evidence" value="ECO:0007669"/>
    <property type="project" value="TreeGrafter"/>
</dbReference>
<dbReference type="InterPro" id="IPR000740">
    <property type="entry name" value="GrpE"/>
</dbReference>
<dbReference type="PANTHER" id="PTHR21237">
    <property type="entry name" value="GRPE PROTEIN"/>
    <property type="match status" value="1"/>
</dbReference>
<feature type="non-terminal residue" evidence="6">
    <location>
        <position position="1"/>
    </location>
</feature>
<dbReference type="AlphaFoldDB" id="A0A1Y2FFQ2"/>
<dbReference type="PANTHER" id="PTHR21237:SF23">
    <property type="entry name" value="GRPE PROTEIN HOMOLOG, MITOCHONDRIAL"/>
    <property type="match status" value="1"/>
</dbReference>
<dbReference type="CDD" id="cd00446">
    <property type="entry name" value="GrpE"/>
    <property type="match status" value="1"/>
</dbReference>
<evidence type="ECO:0000256" key="3">
    <source>
        <dbReference type="ARBA" id="ARBA00023186"/>
    </source>
</evidence>
<dbReference type="SUPFAM" id="SSF58014">
    <property type="entry name" value="Coiled-coil domain of nucleotide exchange factor GrpE"/>
    <property type="match status" value="1"/>
</dbReference>
<comment type="caution">
    <text evidence="6">The sequence shown here is derived from an EMBL/GenBank/DDBJ whole genome shotgun (WGS) entry which is preliminary data.</text>
</comment>
<dbReference type="GO" id="GO:0042803">
    <property type="term" value="F:protein homodimerization activity"/>
    <property type="evidence" value="ECO:0007669"/>
    <property type="project" value="InterPro"/>
</dbReference>
<dbReference type="GO" id="GO:0006457">
    <property type="term" value="P:protein folding"/>
    <property type="evidence" value="ECO:0007669"/>
    <property type="project" value="InterPro"/>
</dbReference>
<dbReference type="GO" id="GO:0001405">
    <property type="term" value="C:PAM complex, Tim23 associated import motor"/>
    <property type="evidence" value="ECO:0007669"/>
    <property type="project" value="TreeGrafter"/>
</dbReference>
<keyword evidence="4" id="KW-0496">Mitochondrion</keyword>
<dbReference type="HAMAP" id="MF_01151">
    <property type="entry name" value="GrpE"/>
    <property type="match status" value="1"/>
</dbReference>
<dbReference type="Gene3D" id="2.30.22.10">
    <property type="entry name" value="Head domain of nucleotide exchange factor GrpE"/>
    <property type="match status" value="1"/>
</dbReference>
<dbReference type="PROSITE" id="PS01071">
    <property type="entry name" value="GRPE"/>
    <property type="match status" value="1"/>
</dbReference>
<evidence type="ECO:0000313" key="6">
    <source>
        <dbReference type="EMBL" id="ORY82763.1"/>
    </source>
</evidence>
<comment type="function">
    <text evidence="4">Essential component of the PAM complex, a complex required for the translocation of transit peptide-containing proteins from the inner membrane into the mitochondrial matrix in an ATP-dependent manner.</text>
</comment>
<dbReference type="STRING" id="1754190.A0A1Y2FFQ2"/>
<dbReference type="GO" id="GO:0051082">
    <property type="term" value="F:unfolded protein binding"/>
    <property type="evidence" value="ECO:0007669"/>
    <property type="project" value="TreeGrafter"/>
</dbReference>
<reference evidence="6 7" key="1">
    <citation type="submission" date="2016-08" db="EMBL/GenBank/DDBJ databases">
        <title>A Parts List for Fungal Cellulosomes Revealed by Comparative Genomics.</title>
        <authorList>
            <consortium name="DOE Joint Genome Institute"/>
            <person name="Haitjema C.H."/>
            <person name="Gilmore S.P."/>
            <person name="Henske J.K."/>
            <person name="Solomon K.V."/>
            <person name="De Groot R."/>
            <person name="Kuo A."/>
            <person name="Mondo S.J."/>
            <person name="Salamov A.A."/>
            <person name="Labutti K."/>
            <person name="Zhao Z."/>
            <person name="Chiniquy J."/>
            <person name="Barry K."/>
            <person name="Brewer H.M."/>
            <person name="Purvine S.O."/>
            <person name="Wright A.T."/>
            <person name="Boxma B."/>
            <person name="Van Alen T."/>
            <person name="Hackstein J.H."/>
            <person name="Baker S.E."/>
            <person name="Grigoriev I.V."/>
            <person name="O'Malley M.A."/>
        </authorList>
    </citation>
    <scope>NUCLEOTIDE SEQUENCE [LARGE SCALE GENOMIC DNA]</scope>
    <source>
        <strain evidence="6 7">G1</strain>
    </source>
</reference>
<evidence type="ECO:0000256" key="5">
    <source>
        <dbReference type="RuleBase" id="RU004478"/>
    </source>
</evidence>
<accession>A0A1Y2FFQ2</accession>
<dbReference type="GO" id="GO:0051087">
    <property type="term" value="F:protein-folding chaperone binding"/>
    <property type="evidence" value="ECO:0007669"/>
    <property type="project" value="InterPro"/>
</dbReference>